<keyword evidence="9 13" id="KW-0418">Kinase</keyword>
<keyword evidence="7 13" id="KW-0808">Transferase</keyword>
<evidence type="ECO:0000256" key="2">
    <source>
        <dbReference type="ARBA" id="ARBA00004870"/>
    </source>
</evidence>
<evidence type="ECO:0000313" key="16">
    <source>
        <dbReference type="Proteomes" id="UP000198461"/>
    </source>
</evidence>
<dbReference type="PANTHER" id="PTHR42724:SF1">
    <property type="entry name" value="TETRAACYLDISACCHARIDE 4'-KINASE, MITOCHONDRIAL-RELATED"/>
    <property type="match status" value="1"/>
</dbReference>
<evidence type="ECO:0000256" key="4">
    <source>
        <dbReference type="ARBA" id="ARBA00016436"/>
    </source>
</evidence>
<dbReference type="GO" id="GO:0009244">
    <property type="term" value="P:lipopolysaccharide core region biosynthetic process"/>
    <property type="evidence" value="ECO:0007669"/>
    <property type="project" value="TreeGrafter"/>
</dbReference>
<dbReference type="SUPFAM" id="SSF52540">
    <property type="entry name" value="P-loop containing nucleoside triphosphate hydrolases"/>
    <property type="match status" value="1"/>
</dbReference>
<dbReference type="GO" id="GO:0009029">
    <property type="term" value="F:lipid-A 4'-kinase activity"/>
    <property type="evidence" value="ECO:0007669"/>
    <property type="project" value="UniProtKB-UniRule"/>
</dbReference>
<comment type="catalytic activity">
    <reaction evidence="13">
        <text>a lipid A disaccharide + ATP = a lipid IVA + ADP + H(+)</text>
        <dbReference type="Rhea" id="RHEA:67840"/>
        <dbReference type="ChEBI" id="CHEBI:15378"/>
        <dbReference type="ChEBI" id="CHEBI:30616"/>
        <dbReference type="ChEBI" id="CHEBI:176343"/>
        <dbReference type="ChEBI" id="CHEBI:176425"/>
        <dbReference type="ChEBI" id="CHEBI:456216"/>
        <dbReference type="EC" id="2.7.1.130"/>
    </reaction>
</comment>
<sequence length="351" mass="37984">MSWPSFWLKRDDWRSRVLSPLGWLTCHTAQRRLQHFRNAFIPDFPTAGVVVVGNITVGGSGKTPVLLALSRLLTEQGIAHGIVSRGYGGRAAQYPLHVTADTDPALAGDEPVLLAQATGVPVVVDPRRDRAVWTLLEANPQVRIVLSDDGLQHYRLPRDYEIAVVDARVGLGNGACLPAGPLREPVNRLQQVDAVLVQGEAAFSGVQAQPFTLEPVAFRSLEDGHCVPLDNFSGQSAAALAGIGQPERFFDTLRRLGVQLARTEPLPDHAPAEAIRAALASHDGPWLMTAKDAVKCPKPLANVWALEVEARLADAFRTAFLQRIDQLLEEKYEPTPAGNSGLPAHQDEAGV</sequence>
<keyword evidence="16" id="KW-1185">Reference proteome</keyword>
<evidence type="ECO:0000256" key="14">
    <source>
        <dbReference type="SAM" id="MobiDB-lite"/>
    </source>
</evidence>
<comment type="similarity">
    <text evidence="13">Belongs to the LpxK family.</text>
</comment>
<proteinExistence type="inferred from homology"/>
<dbReference type="AlphaFoldDB" id="A0A1N6F5Y9"/>
<evidence type="ECO:0000256" key="11">
    <source>
        <dbReference type="ARBA" id="ARBA00023098"/>
    </source>
</evidence>
<dbReference type="InterPro" id="IPR027417">
    <property type="entry name" value="P-loop_NTPase"/>
</dbReference>
<dbReference type="GO" id="GO:0009245">
    <property type="term" value="P:lipid A biosynthetic process"/>
    <property type="evidence" value="ECO:0007669"/>
    <property type="project" value="UniProtKB-UniRule"/>
</dbReference>
<evidence type="ECO:0000256" key="8">
    <source>
        <dbReference type="ARBA" id="ARBA00022741"/>
    </source>
</evidence>
<comment type="function">
    <text evidence="1 13">Transfers the gamma-phosphate of ATP to the 4'-position of a tetraacyldisaccharide 1-phosphate intermediate (termed DS-1-P) to form tetraacyldisaccharide 1,4'-bis-phosphate (lipid IVA).</text>
</comment>
<evidence type="ECO:0000256" key="13">
    <source>
        <dbReference type="HAMAP-Rule" id="MF_00409"/>
    </source>
</evidence>
<evidence type="ECO:0000256" key="5">
    <source>
        <dbReference type="ARBA" id="ARBA00022516"/>
    </source>
</evidence>
<dbReference type="HAMAP" id="MF_00409">
    <property type="entry name" value="LpxK"/>
    <property type="match status" value="1"/>
</dbReference>
<feature type="region of interest" description="Disordered" evidence="14">
    <location>
        <begin position="332"/>
        <end position="351"/>
    </location>
</feature>
<evidence type="ECO:0000256" key="7">
    <source>
        <dbReference type="ARBA" id="ARBA00022679"/>
    </source>
</evidence>
<keyword evidence="8 13" id="KW-0547">Nucleotide-binding</keyword>
<evidence type="ECO:0000256" key="1">
    <source>
        <dbReference type="ARBA" id="ARBA00002274"/>
    </source>
</evidence>
<accession>A0A1N6F5Y9</accession>
<dbReference type="STRING" id="364032.SAMN05443662_0935"/>
<organism evidence="15 16">
    <name type="scientific">Sulfurivirga caldicuralii</name>
    <dbReference type="NCBI Taxonomy" id="364032"/>
    <lineage>
        <taxon>Bacteria</taxon>
        <taxon>Pseudomonadati</taxon>
        <taxon>Pseudomonadota</taxon>
        <taxon>Gammaproteobacteria</taxon>
        <taxon>Thiotrichales</taxon>
        <taxon>Piscirickettsiaceae</taxon>
        <taxon>Sulfurivirga</taxon>
    </lineage>
</organism>
<reference evidence="15 16" key="1">
    <citation type="submission" date="2016-11" db="EMBL/GenBank/DDBJ databases">
        <authorList>
            <person name="Jaros S."/>
            <person name="Januszkiewicz K."/>
            <person name="Wedrychowicz H."/>
        </authorList>
    </citation>
    <scope>NUCLEOTIDE SEQUENCE [LARGE SCALE GENOMIC DNA]</scope>
    <source>
        <strain evidence="15 16">DSM 17737</strain>
    </source>
</reference>
<feature type="binding site" evidence="13">
    <location>
        <begin position="56"/>
        <end position="63"/>
    </location>
    <ligand>
        <name>ATP</name>
        <dbReference type="ChEBI" id="CHEBI:30616"/>
    </ligand>
</feature>
<dbReference type="GO" id="GO:0005524">
    <property type="term" value="F:ATP binding"/>
    <property type="evidence" value="ECO:0007669"/>
    <property type="project" value="UniProtKB-UniRule"/>
</dbReference>
<dbReference type="RefSeq" id="WP_074201216.1">
    <property type="nucleotide sequence ID" value="NZ_FSRE01000002.1"/>
</dbReference>
<comment type="pathway">
    <text evidence="2 13">Glycolipid biosynthesis; lipid IV(A) biosynthesis; lipid IV(A) from (3R)-3-hydroxytetradecanoyl-[acyl-carrier-protein] and UDP-N-acetyl-alpha-D-glucosamine: step 6/6.</text>
</comment>
<dbReference type="OrthoDB" id="9766423at2"/>
<keyword evidence="10 13" id="KW-0067">ATP-binding</keyword>
<keyword evidence="6 13" id="KW-0441">Lipid A biosynthesis</keyword>
<evidence type="ECO:0000256" key="3">
    <source>
        <dbReference type="ARBA" id="ARBA00012071"/>
    </source>
</evidence>
<keyword evidence="5 13" id="KW-0444">Lipid biosynthesis</keyword>
<evidence type="ECO:0000256" key="10">
    <source>
        <dbReference type="ARBA" id="ARBA00022840"/>
    </source>
</evidence>
<evidence type="ECO:0000256" key="9">
    <source>
        <dbReference type="ARBA" id="ARBA00022777"/>
    </source>
</evidence>
<dbReference type="NCBIfam" id="TIGR00682">
    <property type="entry name" value="lpxK"/>
    <property type="match status" value="1"/>
</dbReference>
<dbReference type="Proteomes" id="UP000198461">
    <property type="component" value="Unassembled WGS sequence"/>
</dbReference>
<keyword evidence="11 13" id="KW-0443">Lipid metabolism</keyword>
<dbReference type="GO" id="GO:0005886">
    <property type="term" value="C:plasma membrane"/>
    <property type="evidence" value="ECO:0007669"/>
    <property type="project" value="TreeGrafter"/>
</dbReference>
<evidence type="ECO:0000313" key="15">
    <source>
        <dbReference type="EMBL" id="SIN90687.1"/>
    </source>
</evidence>
<dbReference type="InterPro" id="IPR003758">
    <property type="entry name" value="LpxK"/>
</dbReference>
<protein>
    <recommendedName>
        <fullName evidence="4 13">Tetraacyldisaccharide 4'-kinase</fullName>
        <ecNumber evidence="3 13">2.7.1.130</ecNumber>
    </recommendedName>
    <alternativeName>
        <fullName evidence="12 13">Lipid A 4'-kinase</fullName>
    </alternativeName>
</protein>
<dbReference type="PANTHER" id="PTHR42724">
    <property type="entry name" value="TETRAACYLDISACCHARIDE 4'-KINASE"/>
    <property type="match status" value="1"/>
</dbReference>
<dbReference type="Pfam" id="PF02606">
    <property type="entry name" value="LpxK"/>
    <property type="match status" value="1"/>
</dbReference>
<evidence type="ECO:0000256" key="12">
    <source>
        <dbReference type="ARBA" id="ARBA00029757"/>
    </source>
</evidence>
<dbReference type="UniPathway" id="UPA00359">
    <property type="reaction ID" value="UER00482"/>
</dbReference>
<dbReference type="EC" id="2.7.1.130" evidence="3 13"/>
<evidence type="ECO:0000256" key="6">
    <source>
        <dbReference type="ARBA" id="ARBA00022556"/>
    </source>
</evidence>
<gene>
    <name evidence="13" type="primary">lpxK</name>
    <name evidence="15" type="ORF">SAMN05443662_0935</name>
</gene>
<name>A0A1N6F5Y9_9GAMM</name>
<dbReference type="EMBL" id="FSRE01000002">
    <property type="protein sequence ID" value="SIN90687.1"/>
    <property type="molecule type" value="Genomic_DNA"/>
</dbReference>